<keyword evidence="3" id="KW-1133">Transmembrane helix</keyword>
<keyword evidence="1 3" id="KW-0472">Membrane</keyword>
<reference evidence="4" key="1">
    <citation type="journal article" date="2020" name="Stud. Mycol.">
        <title>101 Dothideomycetes genomes: a test case for predicting lifestyles and emergence of pathogens.</title>
        <authorList>
            <person name="Haridas S."/>
            <person name="Albert R."/>
            <person name="Binder M."/>
            <person name="Bloem J."/>
            <person name="Labutti K."/>
            <person name="Salamov A."/>
            <person name="Andreopoulos B."/>
            <person name="Baker S."/>
            <person name="Barry K."/>
            <person name="Bills G."/>
            <person name="Bluhm B."/>
            <person name="Cannon C."/>
            <person name="Castanera R."/>
            <person name="Culley D."/>
            <person name="Daum C."/>
            <person name="Ezra D."/>
            <person name="Gonzalez J."/>
            <person name="Henrissat B."/>
            <person name="Kuo A."/>
            <person name="Liang C."/>
            <person name="Lipzen A."/>
            <person name="Lutzoni F."/>
            <person name="Magnuson J."/>
            <person name="Mondo S."/>
            <person name="Nolan M."/>
            <person name="Ohm R."/>
            <person name="Pangilinan J."/>
            <person name="Park H.-J."/>
            <person name="Ramirez L."/>
            <person name="Alfaro M."/>
            <person name="Sun H."/>
            <person name="Tritt A."/>
            <person name="Yoshinaga Y."/>
            <person name="Zwiers L.-H."/>
            <person name="Turgeon B."/>
            <person name="Goodwin S."/>
            <person name="Spatafora J."/>
            <person name="Crous P."/>
            <person name="Grigoriev I."/>
        </authorList>
    </citation>
    <scope>NUCLEOTIDE SEQUENCE</scope>
    <source>
        <strain evidence="4">CBS 183.55</strain>
    </source>
</reference>
<dbReference type="OrthoDB" id="9984693at2759"/>
<feature type="compositionally biased region" description="Basic and acidic residues" evidence="2">
    <location>
        <begin position="599"/>
        <end position="613"/>
    </location>
</feature>
<evidence type="ECO:0000313" key="5">
    <source>
        <dbReference type="Proteomes" id="UP000800082"/>
    </source>
</evidence>
<evidence type="ECO:0000256" key="1">
    <source>
        <dbReference type="ARBA" id="ARBA00023136"/>
    </source>
</evidence>
<dbReference type="GO" id="GO:0006506">
    <property type="term" value="P:GPI anchor biosynthetic process"/>
    <property type="evidence" value="ECO:0007669"/>
    <property type="project" value="InterPro"/>
</dbReference>
<dbReference type="InterPro" id="IPR033308">
    <property type="entry name" value="PGAP5/Cdc1/Ted1"/>
</dbReference>
<evidence type="ECO:0000256" key="3">
    <source>
        <dbReference type="SAM" id="Phobius"/>
    </source>
</evidence>
<evidence type="ECO:0008006" key="6">
    <source>
        <dbReference type="Google" id="ProtNLM"/>
    </source>
</evidence>
<proteinExistence type="predicted"/>
<feature type="compositionally biased region" description="Gly residues" evidence="2">
    <location>
        <begin position="460"/>
        <end position="480"/>
    </location>
</feature>
<dbReference type="PANTHER" id="PTHR13315">
    <property type="entry name" value="METALLO PHOSPHOESTERASE RELATED"/>
    <property type="match status" value="1"/>
</dbReference>
<sequence>MQLSRLLFGLSALLLPVALLGTTWLYLYPLFHGCAFPLPRDTSLPLLDARAPFRLLALGDPQLEGDSSLPDPDAPLFPSLANAVEQLRDAGRSPRDVLHILRDAARRALTDGAAALEGLRKTVDLWGNDWYLAHIVRSLRWWTEPTHVAVLGDLLGSQWITDGEFEKRAGRYWGRVMRGLERVPDAVMGVDGADDSHHYDEPEYERQRSWGGRREVLGADDAWARRVLNIAGNHDIGYAGDIDEARVDRFERAFGSVNWDVWFELPGSTSSTSSTSTRGTPTDDTPTDDTPTNDPPALRLVVLNTMNLDTPAYTDSLQQDTYAFLNHLISTSRPVGDKTHATILLTHIPLHKEAGICTDAPHFAYFDAGHGVREQNMLSEHGSAVVLESLFGLSSDTRAEGAGLGRRGVVINGHDHAGCDTLHWIRQPGAPACEEEMVQSGDAFAFAYSPAEIVRAEPDAGGGAEPDAGGGAEPDAGGGAEAEPHPSWRATRFPPLDSHHHNNRDTTCPPTASPHLREITLRSMMGDFSGYAGFLSAWFDAERGDAGEWVIEFSTCGAGVQHWWWGVHGVDLVVVLAAVGGVVAWVCEGTGGRLRKKEGKGDERRESAQTKRL</sequence>
<dbReference type="Proteomes" id="UP000800082">
    <property type="component" value="Unassembled WGS sequence"/>
</dbReference>
<dbReference type="AlphaFoldDB" id="A0A6A5RS78"/>
<dbReference type="PANTHER" id="PTHR13315:SF1">
    <property type="entry name" value="PROTEIN TED1"/>
    <property type="match status" value="1"/>
</dbReference>
<feature type="transmembrane region" description="Helical" evidence="3">
    <location>
        <begin position="563"/>
        <end position="587"/>
    </location>
</feature>
<evidence type="ECO:0000313" key="4">
    <source>
        <dbReference type="EMBL" id="KAF1930622.1"/>
    </source>
</evidence>
<feature type="compositionally biased region" description="Low complexity" evidence="2">
    <location>
        <begin position="268"/>
        <end position="296"/>
    </location>
</feature>
<keyword evidence="5" id="KW-1185">Reference proteome</keyword>
<feature type="region of interest" description="Disordered" evidence="2">
    <location>
        <begin position="593"/>
        <end position="613"/>
    </location>
</feature>
<keyword evidence="3" id="KW-0812">Transmembrane</keyword>
<protein>
    <recommendedName>
        <fullName evidence="6">Calcineurin-like phosphoesterase domain-containing protein</fullName>
    </recommendedName>
</protein>
<organism evidence="4 5">
    <name type="scientific">Didymella exigua CBS 183.55</name>
    <dbReference type="NCBI Taxonomy" id="1150837"/>
    <lineage>
        <taxon>Eukaryota</taxon>
        <taxon>Fungi</taxon>
        <taxon>Dikarya</taxon>
        <taxon>Ascomycota</taxon>
        <taxon>Pezizomycotina</taxon>
        <taxon>Dothideomycetes</taxon>
        <taxon>Pleosporomycetidae</taxon>
        <taxon>Pleosporales</taxon>
        <taxon>Pleosporineae</taxon>
        <taxon>Didymellaceae</taxon>
        <taxon>Didymella</taxon>
    </lineage>
</organism>
<feature type="region of interest" description="Disordered" evidence="2">
    <location>
        <begin position="457"/>
        <end position="514"/>
    </location>
</feature>
<gene>
    <name evidence="4" type="ORF">M421DRAFT_59020</name>
</gene>
<dbReference type="GeneID" id="54353318"/>
<dbReference type="EMBL" id="ML978963">
    <property type="protein sequence ID" value="KAF1930622.1"/>
    <property type="molecule type" value="Genomic_DNA"/>
</dbReference>
<dbReference type="SUPFAM" id="SSF56300">
    <property type="entry name" value="Metallo-dependent phosphatases"/>
    <property type="match status" value="1"/>
</dbReference>
<dbReference type="GO" id="GO:0016020">
    <property type="term" value="C:membrane"/>
    <property type="evidence" value="ECO:0007669"/>
    <property type="project" value="GOC"/>
</dbReference>
<dbReference type="RefSeq" id="XP_033450870.1">
    <property type="nucleotide sequence ID" value="XM_033595651.1"/>
</dbReference>
<name>A0A6A5RS78_9PLEO</name>
<dbReference type="InterPro" id="IPR029052">
    <property type="entry name" value="Metallo-depent_PP-like"/>
</dbReference>
<accession>A0A6A5RS78</accession>
<feature type="region of interest" description="Disordered" evidence="2">
    <location>
        <begin position="268"/>
        <end position="297"/>
    </location>
</feature>
<dbReference type="GO" id="GO:0005783">
    <property type="term" value="C:endoplasmic reticulum"/>
    <property type="evidence" value="ECO:0007669"/>
    <property type="project" value="TreeGrafter"/>
</dbReference>
<evidence type="ECO:0000256" key="2">
    <source>
        <dbReference type="SAM" id="MobiDB-lite"/>
    </source>
</evidence>